<dbReference type="Gene3D" id="3.40.50.300">
    <property type="entry name" value="P-loop containing nucleotide triphosphate hydrolases"/>
    <property type="match status" value="1"/>
</dbReference>
<sequence length="177" mass="20655">MSRQSRDIYLISGPCGVGKSTISKKLADRMSKSVLIEGDQLNAMLVGENQPAWEERLAIVWKTIVSITKNVLDHERDVVIDYVVEDELNWFAQQFVDLNVHIHYVVLRADKSVLHERLTQRGNTDLLERSLFLLKKLEGTRANKPFLLDTTDKRPFEVVEKIEKNKLHYRYPFDERM</sequence>
<proteinExistence type="predicted"/>
<dbReference type="RefSeq" id="WP_188377000.1">
    <property type="nucleotide sequence ID" value="NZ_BMEL01000002.1"/>
</dbReference>
<comment type="caution">
    <text evidence="1">The sequence shown here is derived from an EMBL/GenBank/DDBJ whole genome shotgun (WGS) entry which is preliminary data.</text>
</comment>
<dbReference type="Proteomes" id="UP000660110">
    <property type="component" value="Unassembled WGS sequence"/>
</dbReference>
<reference evidence="1" key="1">
    <citation type="journal article" date="2014" name="Int. J. Syst. Evol. Microbiol.">
        <title>Complete genome sequence of Corynebacterium casei LMG S-19264T (=DSM 44701T), isolated from a smear-ripened cheese.</title>
        <authorList>
            <consortium name="US DOE Joint Genome Institute (JGI-PGF)"/>
            <person name="Walter F."/>
            <person name="Albersmeier A."/>
            <person name="Kalinowski J."/>
            <person name="Ruckert C."/>
        </authorList>
    </citation>
    <scope>NUCLEOTIDE SEQUENCE</scope>
    <source>
        <strain evidence="1">CGMCC 1.12153</strain>
    </source>
</reference>
<dbReference type="EMBL" id="BMEL01000002">
    <property type="protein sequence ID" value="GGF18250.1"/>
    <property type="molecule type" value="Genomic_DNA"/>
</dbReference>
<reference evidence="1" key="2">
    <citation type="submission" date="2020-09" db="EMBL/GenBank/DDBJ databases">
        <authorList>
            <person name="Sun Q."/>
            <person name="Zhou Y."/>
        </authorList>
    </citation>
    <scope>NUCLEOTIDE SEQUENCE</scope>
    <source>
        <strain evidence="1">CGMCC 1.12153</strain>
    </source>
</reference>
<keyword evidence="2" id="KW-1185">Reference proteome</keyword>
<evidence type="ECO:0008006" key="3">
    <source>
        <dbReference type="Google" id="ProtNLM"/>
    </source>
</evidence>
<dbReference type="Pfam" id="PF13238">
    <property type="entry name" value="AAA_18"/>
    <property type="match status" value="1"/>
</dbReference>
<accession>A0A917B4J4</accession>
<evidence type="ECO:0000313" key="2">
    <source>
        <dbReference type="Proteomes" id="UP000660110"/>
    </source>
</evidence>
<dbReference type="SUPFAM" id="SSF52540">
    <property type="entry name" value="P-loop containing nucleoside triphosphate hydrolases"/>
    <property type="match status" value="1"/>
</dbReference>
<dbReference type="AlphaFoldDB" id="A0A917B4J4"/>
<name>A0A917B4J4_HALAA</name>
<gene>
    <name evidence="1" type="ORF">GCM10010954_16230</name>
</gene>
<dbReference type="InterPro" id="IPR027417">
    <property type="entry name" value="P-loop_NTPase"/>
</dbReference>
<evidence type="ECO:0000313" key="1">
    <source>
        <dbReference type="EMBL" id="GGF18250.1"/>
    </source>
</evidence>
<protein>
    <recommendedName>
        <fullName evidence="3">AAA family ATPase</fullName>
    </recommendedName>
</protein>
<organism evidence="1 2">
    <name type="scientific">Halobacillus andaensis</name>
    <dbReference type="NCBI Taxonomy" id="1176239"/>
    <lineage>
        <taxon>Bacteria</taxon>
        <taxon>Bacillati</taxon>
        <taxon>Bacillota</taxon>
        <taxon>Bacilli</taxon>
        <taxon>Bacillales</taxon>
        <taxon>Bacillaceae</taxon>
        <taxon>Halobacillus</taxon>
    </lineage>
</organism>